<feature type="region of interest" description="Disordered" evidence="1">
    <location>
        <begin position="162"/>
        <end position="206"/>
    </location>
</feature>
<protein>
    <submittedName>
        <fullName evidence="2">Uncharacterized protein</fullName>
    </submittedName>
</protein>
<sequence>MTFAVGYEMESMPGRVVPPPLLHDKISLTSSGNTSRWVFYGTRKQIIDWMREHANLVVEYNLFNDKQHHENPPTELVFDLHYLHDSEQSYYNYVKSFFVSDYEHERVKVEIRPKLDSKDHDIQTMCRVYTRSSVRLGDVVDELEHQWHQPARSYYQQAVDAYNDSPGPSHVLSSVGPSSIRVGQDPSVQVGRPSQQQPAATVTDEK</sequence>
<dbReference type="RefSeq" id="XP_058337585.1">
    <property type="nucleotide sequence ID" value="XM_058491642.1"/>
</dbReference>
<keyword evidence="3" id="KW-1185">Reference proteome</keyword>
<evidence type="ECO:0000313" key="2">
    <source>
        <dbReference type="EMBL" id="KAJ8652671.1"/>
    </source>
</evidence>
<dbReference type="AlphaFoldDB" id="A0AAD7XTV9"/>
<dbReference type="Proteomes" id="UP001234581">
    <property type="component" value="Unassembled WGS sequence"/>
</dbReference>
<dbReference type="EMBL" id="JARTCD010000097">
    <property type="protein sequence ID" value="KAJ8652671.1"/>
    <property type="molecule type" value="Genomic_DNA"/>
</dbReference>
<dbReference type="GeneID" id="83219078"/>
<organism evidence="2 3">
    <name type="scientific">Lichtheimia ornata</name>
    <dbReference type="NCBI Taxonomy" id="688661"/>
    <lineage>
        <taxon>Eukaryota</taxon>
        <taxon>Fungi</taxon>
        <taxon>Fungi incertae sedis</taxon>
        <taxon>Mucoromycota</taxon>
        <taxon>Mucoromycotina</taxon>
        <taxon>Mucoromycetes</taxon>
        <taxon>Mucorales</taxon>
        <taxon>Lichtheimiaceae</taxon>
        <taxon>Lichtheimia</taxon>
    </lineage>
</organism>
<gene>
    <name evidence="2" type="ORF">O0I10_011678</name>
</gene>
<proteinExistence type="predicted"/>
<accession>A0AAD7XTV9</accession>
<comment type="caution">
    <text evidence="2">The sequence shown here is derived from an EMBL/GenBank/DDBJ whole genome shotgun (WGS) entry which is preliminary data.</text>
</comment>
<evidence type="ECO:0000313" key="3">
    <source>
        <dbReference type="Proteomes" id="UP001234581"/>
    </source>
</evidence>
<reference evidence="2 3" key="1">
    <citation type="submission" date="2023-03" db="EMBL/GenBank/DDBJ databases">
        <title>Genome sequence of Lichtheimia ornata CBS 291.66.</title>
        <authorList>
            <person name="Mohabir J.T."/>
            <person name="Shea T.P."/>
            <person name="Kurbessoian T."/>
            <person name="Berby B."/>
            <person name="Fontaine J."/>
            <person name="Livny J."/>
            <person name="Gnirke A."/>
            <person name="Stajich J.E."/>
            <person name="Cuomo C.A."/>
        </authorList>
    </citation>
    <scope>NUCLEOTIDE SEQUENCE [LARGE SCALE GENOMIC DNA]</scope>
    <source>
        <strain evidence="2">CBS 291.66</strain>
    </source>
</reference>
<name>A0AAD7XTV9_9FUNG</name>
<evidence type="ECO:0000256" key="1">
    <source>
        <dbReference type="SAM" id="MobiDB-lite"/>
    </source>
</evidence>